<dbReference type="OrthoDB" id="399905at2"/>
<dbReference type="EMBL" id="CP007154">
    <property type="protein sequence ID" value="AHH45412.1"/>
    <property type="molecule type" value="Genomic_DNA"/>
</dbReference>
<evidence type="ECO:0000313" key="2">
    <source>
        <dbReference type="Proteomes" id="UP000019229"/>
    </source>
</evidence>
<proteinExistence type="predicted"/>
<dbReference type="Proteomes" id="UP000019229">
    <property type="component" value="Chromosome"/>
</dbReference>
<dbReference type="eggNOG" id="ENOG5031YMY">
    <property type="taxonomic scope" value="Bacteria"/>
</dbReference>
<evidence type="ECO:0000313" key="1">
    <source>
        <dbReference type="EMBL" id="AHH45412.1"/>
    </source>
</evidence>
<dbReference type="HOGENOM" id="CLU_1336271_0_0_14"/>
<dbReference type="PATRIC" id="fig|743966.3.peg.411"/>
<dbReference type="AlphaFoldDB" id="W5UTH1"/>
<dbReference type="RefSeq" id="WP_022934647.1">
    <property type="nucleotide sequence ID" value="NZ_CP007154.1"/>
</dbReference>
<name>W5UTH1_9BACT</name>
<reference evidence="1 2" key="1">
    <citation type="journal article" date="2014" name="Genome Announc.">
        <title>Complete Genome Sequence of Mycoplasma bovoculi Strain M165/69T (ATCC 29104).</title>
        <authorList>
            <person name="Calcutt M.J."/>
            <person name="Foecking M.F."/>
        </authorList>
    </citation>
    <scope>NUCLEOTIDE SEQUENCE [LARGE SCALE GENOMIC DNA]</scope>
    <source>
        <strain evidence="1">M165/69</strain>
    </source>
</reference>
<organism evidence="1 2">
    <name type="scientific">Mesomycoplasma bovoculi M165/69</name>
    <dbReference type="NCBI Taxonomy" id="743966"/>
    <lineage>
        <taxon>Bacteria</taxon>
        <taxon>Bacillati</taxon>
        <taxon>Mycoplasmatota</taxon>
        <taxon>Mycoplasmoidales</taxon>
        <taxon>Metamycoplasmataceae</taxon>
        <taxon>Mesomycoplasma</taxon>
    </lineage>
</organism>
<sequence length="212" mass="25378">MKTDLENLDWRYKIENYFFRYQKITNEIRNIKVFYSDSEPNLSIQINLLDFPHALGLKKLAYFKDWSANKINIWIQSGKFIKKMKEKSNSKVTNSIINQIEAKIFVWEKYLLFLEGVKLKTLVLSNVNLSQHLNFFRGLMWYDDKRYAIVGLNKNSKSDLYKHDYCHFYTAISYTNTKISKLLILGKSIKKVDFIKKIWLNKIETNRLYNTN</sequence>
<accession>W5UTH1</accession>
<dbReference type="KEGG" id="mbc:MYB_02040"/>
<protein>
    <recommendedName>
        <fullName evidence="3">Phage-Barnase-EndoU-ColicinE5/D-RelE like nuclease 4 domain-containing protein</fullName>
    </recommendedName>
</protein>
<keyword evidence="2" id="KW-1185">Reference proteome</keyword>
<evidence type="ECO:0008006" key="3">
    <source>
        <dbReference type="Google" id="ProtNLM"/>
    </source>
</evidence>
<gene>
    <name evidence="1" type="ORF">MYB_02040</name>
</gene>